<sequence>MKTAIATMEIHDPHGGALQRGERQRPRGADGKGIAGQLVGAARGEAQEFAGQDVKGDQQHAGPRQSAAGPYGRARKALGAPQQAAKQAEVFGLGHEWNLCGQRP</sequence>
<reference evidence="2 3" key="1">
    <citation type="journal article" date="2020" name="Microb. Genom.">
        <title>Genetic diversity of clinical and environmental Mucorales isolates obtained from an investigation of mucormycosis cases among solid organ transplant recipients.</title>
        <authorList>
            <person name="Nguyen M.H."/>
            <person name="Kaul D."/>
            <person name="Muto C."/>
            <person name="Cheng S.J."/>
            <person name="Richter R.A."/>
            <person name="Bruno V.M."/>
            <person name="Liu G."/>
            <person name="Beyhan S."/>
            <person name="Sundermann A.J."/>
            <person name="Mounaud S."/>
            <person name="Pasculle A.W."/>
            <person name="Nierman W.C."/>
            <person name="Driscoll E."/>
            <person name="Cumbie R."/>
            <person name="Clancy C.J."/>
            <person name="Dupont C.L."/>
        </authorList>
    </citation>
    <scope>NUCLEOTIDE SEQUENCE [LARGE SCALE GENOMIC DNA]</scope>
    <source>
        <strain evidence="2 3">GL24</strain>
    </source>
</reference>
<organism evidence="2 3">
    <name type="scientific">Rhizopus delemar</name>
    <dbReference type="NCBI Taxonomy" id="936053"/>
    <lineage>
        <taxon>Eukaryota</taxon>
        <taxon>Fungi</taxon>
        <taxon>Fungi incertae sedis</taxon>
        <taxon>Mucoromycota</taxon>
        <taxon>Mucoromycotina</taxon>
        <taxon>Mucoromycetes</taxon>
        <taxon>Mucorales</taxon>
        <taxon>Mucorineae</taxon>
        <taxon>Rhizopodaceae</taxon>
        <taxon>Rhizopus</taxon>
    </lineage>
</organism>
<evidence type="ECO:0000256" key="1">
    <source>
        <dbReference type="SAM" id="MobiDB-lite"/>
    </source>
</evidence>
<dbReference type="EMBL" id="JAANIU010011767">
    <property type="protein sequence ID" value="KAG1530835.1"/>
    <property type="molecule type" value="Genomic_DNA"/>
</dbReference>
<feature type="compositionally biased region" description="Basic and acidic residues" evidence="1">
    <location>
        <begin position="9"/>
        <end position="30"/>
    </location>
</feature>
<name>A0A9P6XS42_9FUNG</name>
<accession>A0A9P6XS42</accession>
<proteinExistence type="predicted"/>
<gene>
    <name evidence="2" type="ORF">G6F50_017058</name>
</gene>
<feature type="region of interest" description="Disordered" evidence="1">
    <location>
        <begin position="1"/>
        <end position="36"/>
    </location>
</feature>
<comment type="caution">
    <text evidence="2">The sequence shown here is derived from an EMBL/GenBank/DDBJ whole genome shotgun (WGS) entry which is preliminary data.</text>
</comment>
<evidence type="ECO:0000313" key="2">
    <source>
        <dbReference type="EMBL" id="KAG1530835.1"/>
    </source>
</evidence>
<evidence type="ECO:0000313" key="3">
    <source>
        <dbReference type="Proteomes" id="UP000740926"/>
    </source>
</evidence>
<dbReference type="AlphaFoldDB" id="A0A9P6XS42"/>
<keyword evidence="3" id="KW-1185">Reference proteome</keyword>
<dbReference type="Proteomes" id="UP000740926">
    <property type="component" value="Unassembled WGS sequence"/>
</dbReference>
<protein>
    <submittedName>
        <fullName evidence="2">Uncharacterized protein</fullName>
    </submittedName>
</protein>
<feature type="region of interest" description="Disordered" evidence="1">
    <location>
        <begin position="50"/>
        <end position="72"/>
    </location>
</feature>